<evidence type="ECO:0008006" key="5">
    <source>
        <dbReference type="Google" id="ProtNLM"/>
    </source>
</evidence>
<feature type="compositionally biased region" description="Low complexity" evidence="1">
    <location>
        <begin position="61"/>
        <end position="75"/>
    </location>
</feature>
<feature type="region of interest" description="Disordered" evidence="1">
    <location>
        <begin position="37"/>
        <end position="78"/>
    </location>
</feature>
<evidence type="ECO:0000313" key="3">
    <source>
        <dbReference type="EMBL" id="PWT26598.1"/>
    </source>
</evidence>
<dbReference type="AlphaFoldDB" id="A0A317FY13"/>
<feature type="chain" id="PRO_5038860814" description="DUF3160 domain-containing protein" evidence="2">
    <location>
        <begin position="27"/>
        <end position="762"/>
    </location>
</feature>
<name>A0A317FY13_BUTFI</name>
<dbReference type="Proteomes" id="UP000245488">
    <property type="component" value="Chromosome"/>
</dbReference>
<evidence type="ECO:0000256" key="2">
    <source>
        <dbReference type="SAM" id="SignalP"/>
    </source>
</evidence>
<reference evidence="3 4" key="1">
    <citation type="submission" date="2017-09" db="EMBL/GenBank/DDBJ databases">
        <title>High-quality draft genome sequence of Butyrivibrio fibrisolvens INBov1, isolated from cow rumen.</title>
        <authorList>
            <person name="Rodriguez Hernaez J."/>
            <person name="Rivarola M."/>
            <person name="Paniego N."/>
            <person name="Cravero S."/>
            <person name="Ceron Cucchi M."/>
            <person name="Martinez M.C."/>
        </authorList>
    </citation>
    <scope>NUCLEOTIDE SEQUENCE [LARGE SCALE GENOMIC DNA]</scope>
    <source>
        <strain evidence="3 4">INBov1</strain>
    </source>
</reference>
<sequence length="762" mass="84862">MRGYIMKKNLKKVGAVLLATSLVIQAAGCADINLGKSSDDASSKDSAGSETSSNAQETSTKDATTAATTSSNTTTVSVESLERTNMLNGLFSEETVEYTVKADGLVPESDLSNVANIEDYSYYNEDFLTALATDGFVISPYNTGYEFFDSYEMNRYLQKCNFVTVDSMMHTYHLYFTYLLKKTEKEYLTSELAELGKEMLDASKEQYEALKGTDWENAALLNVAYFAVGASLLDDSTDVPDYVADNVKSELSLINNAAGITSSPIFGFDEDYSQYKPRGYYDQDEDLKPYFRAMMWYGRINYDTSEDDLLKASVLMTAAMQQGPIERWEKIYTVTAFFAGEADDLSYYEYQPAIESSFSDASDVTAIASDSDGYAAFKALVDAMEGPSINSTITMDDGGATDHVEESKGFRFIGQRFSLDAAIFQNLIYSKTKENSEGKTRNLPDALDVPAALGSEKAMELLEEQGDTDYENYTENMEKLQGVISAKDDTFWEASLSSAWLKTLTPLLSEKTSEHPYFMQSDKWAIKDIEGFLASWTELKHDTVLYAKQPVAEMGGDDIEKDDRGYVEPEPDVYTGLKNLINKTSEGLDAYGYISDEEKENLALLSELADNLSTISVKELAGETLTDDEYELIRGYGGSLEHFWHDAVVSPDDESPSPDEYPSALVTDVATDPNGGQYLECATGGTATIYVIAPVDGQLKICEGEVFAFYEFAYSERLTDSEWRLGMGFEYEYDPETYGYVEHEPLGIERPWWAEQLRTSTW</sequence>
<keyword evidence="4" id="KW-1185">Reference proteome</keyword>
<accession>A0A317FY13</accession>
<proteinExistence type="predicted"/>
<dbReference type="InterPro" id="IPR022601">
    <property type="entry name" value="DUF3160"/>
</dbReference>
<dbReference type="EMBL" id="NXNG01000001">
    <property type="protein sequence ID" value="PWT26598.1"/>
    <property type="molecule type" value="Genomic_DNA"/>
</dbReference>
<gene>
    <name evidence="3" type="ORF">CPT75_05390</name>
</gene>
<evidence type="ECO:0000256" key="1">
    <source>
        <dbReference type="SAM" id="MobiDB-lite"/>
    </source>
</evidence>
<dbReference type="Pfam" id="PF11369">
    <property type="entry name" value="DUF3160"/>
    <property type="match status" value="1"/>
</dbReference>
<evidence type="ECO:0000313" key="4">
    <source>
        <dbReference type="Proteomes" id="UP000245488"/>
    </source>
</evidence>
<keyword evidence="2" id="KW-0732">Signal</keyword>
<protein>
    <recommendedName>
        <fullName evidence="5">DUF3160 domain-containing protein</fullName>
    </recommendedName>
</protein>
<feature type="signal peptide" evidence="2">
    <location>
        <begin position="1"/>
        <end position="26"/>
    </location>
</feature>
<dbReference type="SMART" id="SM01325">
    <property type="entry name" value="DUF3160"/>
    <property type="match status" value="1"/>
</dbReference>
<comment type="caution">
    <text evidence="3">The sequence shown here is derived from an EMBL/GenBank/DDBJ whole genome shotgun (WGS) entry which is preliminary data.</text>
</comment>
<organism evidence="3 4">
    <name type="scientific">Butyrivibrio fibrisolvens</name>
    <dbReference type="NCBI Taxonomy" id="831"/>
    <lineage>
        <taxon>Bacteria</taxon>
        <taxon>Bacillati</taxon>
        <taxon>Bacillota</taxon>
        <taxon>Clostridia</taxon>
        <taxon>Lachnospirales</taxon>
        <taxon>Lachnospiraceae</taxon>
        <taxon>Butyrivibrio</taxon>
    </lineage>
</organism>